<gene>
    <name evidence="1" type="ORF">VNO80_20872</name>
</gene>
<dbReference type="AlphaFoldDB" id="A0AAN9QSR0"/>
<name>A0AAN9QSR0_PHACN</name>
<accession>A0AAN9QSR0</accession>
<comment type="caution">
    <text evidence="1">The sequence shown here is derived from an EMBL/GenBank/DDBJ whole genome shotgun (WGS) entry which is preliminary data.</text>
</comment>
<dbReference type="Proteomes" id="UP001374584">
    <property type="component" value="Unassembled WGS sequence"/>
</dbReference>
<evidence type="ECO:0000313" key="1">
    <source>
        <dbReference type="EMBL" id="KAK7346354.1"/>
    </source>
</evidence>
<evidence type="ECO:0000313" key="2">
    <source>
        <dbReference type="Proteomes" id="UP001374584"/>
    </source>
</evidence>
<protein>
    <submittedName>
        <fullName evidence="1">Uncharacterized protein</fullName>
    </submittedName>
</protein>
<keyword evidence="2" id="KW-1185">Reference proteome</keyword>
<reference evidence="1 2" key="1">
    <citation type="submission" date="2024-01" db="EMBL/GenBank/DDBJ databases">
        <title>The genomes of 5 underutilized Papilionoideae crops provide insights into root nodulation and disease resistanc.</title>
        <authorList>
            <person name="Jiang F."/>
        </authorList>
    </citation>
    <scope>NUCLEOTIDE SEQUENCE [LARGE SCALE GENOMIC DNA]</scope>
    <source>
        <strain evidence="1">JINMINGXINNONG_FW02</strain>
        <tissue evidence="1">Leaves</tissue>
    </source>
</reference>
<organism evidence="1 2">
    <name type="scientific">Phaseolus coccineus</name>
    <name type="common">Scarlet runner bean</name>
    <name type="synonym">Phaseolus multiflorus</name>
    <dbReference type="NCBI Taxonomy" id="3886"/>
    <lineage>
        <taxon>Eukaryota</taxon>
        <taxon>Viridiplantae</taxon>
        <taxon>Streptophyta</taxon>
        <taxon>Embryophyta</taxon>
        <taxon>Tracheophyta</taxon>
        <taxon>Spermatophyta</taxon>
        <taxon>Magnoliopsida</taxon>
        <taxon>eudicotyledons</taxon>
        <taxon>Gunneridae</taxon>
        <taxon>Pentapetalae</taxon>
        <taxon>rosids</taxon>
        <taxon>fabids</taxon>
        <taxon>Fabales</taxon>
        <taxon>Fabaceae</taxon>
        <taxon>Papilionoideae</taxon>
        <taxon>50 kb inversion clade</taxon>
        <taxon>NPAAA clade</taxon>
        <taxon>indigoferoid/millettioid clade</taxon>
        <taxon>Phaseoleae</taxon>
        <taxon>Phaseolus</taxon>
    </lineage>
</organism>
<dbReference type="EMBL" id="JAYMYR010000008">
    <property type="protein sequence ID" value="KAK7346354.1"/>
    <property type="molecule type" value="Genomic_DNA"/>
</dbReference>
<proteinExistence type="predicted"/>
<sequence length="81" mass="8756">MQISGTALLAPCCLQSKDGNQMLTTTTSEDAKEKEEGFGCAYYKSIKEATTMTIMPKGLICKGGVDWEGVWCHPDPVPLSL</sequence>